<feature type="region of interest" description="Disordered" evidence="1">
    <location>
        <begin position="1"/>
        <end position="25"/>
    </location>
</feature>
<proteinExistence type="predicted"/>
<sequence length="80" mass="9243">MKQGIKVSVRKKGEQGPGGQVDPEMQKKIDEAVHFVHGLRKKGDNVKQMMEKLNDHDHKQPDGSDWSYESLHDFIEQHHL</sequence>
<evidence type="ECO:0000256" key="1">
    <source>
        <dbReference type="SAM" id="MobiDB-lite"/>
    </source>
</evidence>
<comment type="caution">
    <text evidence="2">The sequence shown here is derived from an EMBL/GenBank/DDBJ whole genome shotgun (WGS) entry which is preliminary data.</text>
</comment>
<dbReference type="OrthoDB" id="6089375at2"/>
<dbReference type="RefSeq" id="WP_124924450.1">
    <property type="nucleotide sequence ID" value="NZ_BMOH01000001.1"/>
</dbReference>
<reference evidence="2 3" key="1">
    <citation type="submission" date="2018-11" db="EMBL/GenBank/DDBJ databases">
        <title>The draft genome sequence of Amphritea balenae JAMM 1525T.</title>
        <authorList>
            <person name="Fang Z."/>
            <person name="Zhang Y."/>
            <person name="Han X."/>
        </authorList>
    </citation>
    <scope>NUCLEOTIDE SEQUENCE [LARGE SCALE GENOMIC DNA]</scope>
    <source>
        <strain evidence="2 3">JAMM 1525</strain>
    </source>
</reference>
<protein>
    <submittedName>
        <fullName evidence="2">Uncharacterized protein</fullName>
    </submittedName>
</protein>
<dbReference type="AlphaFoldDB" id="A0A3P1SVY7"/>
<accession>A0A3P1SVY7</accession>
<keyword evidence="3" id="KW-1185">Reference proteome</keyword>
<organism evidence="2 3">
    <name type="scientific">Amphritea balenae</name>
    <dbReference type="NCBI Taxonomy" id="452629"/>
    <lineage>
        <taxon>Bacteria</taxon>
        <taxon>Pseudomonadati</taxon>
        <taxon>Pseudomonadota</taxon>
        <taxon>Gammaproteobacteria</taxon>
        <taxon>Oceanospirillales</taxon>
        <taxon>Oceanospirillaceae</taxon>
        <taxon>Amphritea</taxon>
    </lineage>
</organism>
<evidence type="ECO:0000313" key="3">
    <source>
        <dbReference type="Proteomes" id="UP000267535"/>
    </source>
</evidence>
<dbReference type="Proteomes" id="UP000267535">
    <property type="component" value="Unassembled WGS sequence"/>
</dbReference>
<gene>
    <name evidence="2" type="ORF">EHS89_02120</name>
</gene>
<dbReference type="EMBL" id="RQXV01000001">
    <property type="protein sequence ID" value="RRD01377.1"/>
    <property type="molecule type" value="Genomic_DNA"/>
</dbReference>
<evidence type="ECO:0000313" key="2">
    <source>
        <dbReference type="EMBL" id="RRD01377.1"/>
    </source>
</evidence>
<name>A0A3P1SVY7_9GAMM</name>
<feature type="compositionally biased region" description="Basic and acidic residues" evidence="1">
    <location>
        <begin position="49"/>
        <end position="62"/>
    </location>
</feature>
<feature type="region of interest" description="Disordered" evidence="1">
    <location>
        <begin position="49"/>
        <end position="68"/>
    </location>
</feature>